<dbReference type="EMBL" id="KR869094">
    <property type="protein sequence ID" value="ALN43428.1"/>
    <property type="molecule type" value="Genomic_DNA"/>
</dbReference>
<proteinExistence type="predicted"/>
<name>A0A0U2RP97_9SPIR</name>
<gene>
    <name evidence="3" type="primary">fbpB</name>
    <name evidence="4" type="ORF">O5398_05490</name>
    <name evidence="5" type="ORF">O5398_05495</name>
    <name evidence="6" type="ORF">O5398_06260</name>
    <name evidence="7" type="ORF">O5398_06585</name>
</gene>
<dbReference type="EMBL" id="CP114640">
    <property type="protein sequence ID" value="WAZ91586.1"/>
    <property type="molecule type" value="Genomic_DNA"/>
</dbReference>
<geneLocation type="plasmid" evidence="5 8">
    <name>p410-lp31</name>
</geneLocation>
<dbReference type="EMBL" id="CP114647">
    <property type="protein sequence ID" value="WAZ91792.1"/>
    <property type="molecule type" value="Genomic_DNA"/>
</dbReference>
<evidence type="ECO:0000313" key="5">
    <source>
        <dbReference type="EMBL" id="WAZ91588.1"/>
    </source>
</evidence>
<feature type="coiled-coil region" evidence="1">
    <location>
        <begin position="312"/>
        <end position="351"/>
    </location>
</feature>
<sequence>MIFKNKYLALTLLLSLVGCKFFVLEEEYQKKSSRILDKVNSMTLNASKTAIKNIFSDNQHSAKHLSKIDSKNTKDISPKQPESQKDILVSASSLPKKEEFSPTEHKDITIITADTSQSKSYSNSNIIIDNASITTSNSDAKNIITPKIDINTPAKTDLNLTTEHNNISSIDDNTTHTSENNINNYSHQHSETVKHQANENILLSGHNKTSLNALNGESHNIQYRYTYNSHHDPHPIISGSYFDSSITVEEDEFDKDDDEDSKLETRLDNQYKFNLNKTTNSVEQALKIAQQIKDDLDTIEFHRIKLSNHYGIRAEEHEKQTAKEELSKFSKDKLEADLKKLLCEIEKSLNAATILTTHNEYHYGGNLQSDLSAKTTLDTLKTEVSSLISKIQNSNNKDHQAYPTSYYNDYQSYQALRNPYSKLTLVKDLLTKTGIVAR</sequence>
<keyword evidence="3" id="KW-0614">Plasmid</keyword>
<dbReference type="PROSITE" id="PS51257">
    <property type="entry name" value="PROKAR_LIPOPROTEIN"/>
    <property type="match status" value="1"/>
</dbReference>
<keyword evidence="1" id="KW-0175">Coiled coil</keyword>
<dbReference type="Proteomes" id="UP001164544">
    <property type="component" value="Plasmid p410-lp26"/>
</dbReference>
<dbReference type="Proteomes" id="UP001164544">
    <property type="component" value="Plasmid p410-lp31"/>
</dbReference>
<geneLocation type="plasmid" evidence="4 8">
    <name>p410-lp41</name>
</geneLocation>
<reference evidence="4" key="2">
    <citation type="submission" date="2022-12" db="EMBL/GenBank/DDBJ databases">
        <title>B. miyamotoi WGS.</title>
        <authorList>
            <person name="Kuleshov K.V."/>
            <person name="Hoornstra D."/>
            <person name="Hovius J.W."/>
            <person name="Platonov A.E."/>
            <person name="Telford S.R. III."/>
        </authorList>
    </citation>
    <scope>NUCLEOTIDE SEQUENCE</scope>
    <source>
        <strain evidence="4">410</strain>
        <plasmid evidence="7">p410-lp23</plasmid>
        <plasmid evidence="6">p410-lp26</plasmid>
        <plasmid evidence="5">p410-lp31</plasmid>
        <plasmid evidence="4">p410-lp41</plasmid>
    </source>
</reference>
<evidence type="ECO:0000256" key="2">
    <source>
        <dbReference type="SAM" id="MobiDB-lite"/>
    </source>
</evidence>
<dbReference type="EMBL" id="CP114645">
    <property type="protein sequence ID" value="WAZ91734.1"/>
    <property type="molecule type" value="Genomic_DNA"/>
</dbReference>
<reference evidence="3" key="1">
    <citation type="journal article" date="2016" name="PLoS ONE">
        <title>Multiple and Diverse vsp and vlp Sequences in Borrelia miyamotoi, a Hard Tick-Borne Zoonotic Pathogen.</title>
        <authorList>
            <person name="Barbour A.G."/>
        </authorList>
    </citation>
    <scope>NUCLEOTIDE SEQUENCE</scope>
    <source>
        <strain evidence="3">LB-2001</strain>
        <plasmid evidence="3">lpD</plasmid>
    </source>
</reference>
<evidence type="ECO:0000313" key="4">
    <source>
        <dbReference type="EMBL" id="WAZ91586.1"/>
    </source>
</evidence>
<dbReference type="AlphaFoldDB" id="A0A0U2RP97"/>
<dbReference type="RefSeq" id="WP_070401533.1">
    <property type="nucleotide sequence ID" value="NZ_CP017135.1"/>
</dbReference>
<feature type="region of interest" description="Disordered" evidence="2">
    <location>
        <begin position="66"/>
        <end position="85"/>
    </location>
</feature>
<evidence type="ECO:0000313" key="6">
    <source>
        <dbReference type="EMBL" id="WAZ91734.1"/>
    </source>
</evidence>
<accession>A0A0U2RP97</accession>
<geneLocation type="plasmid" evidence="3">
    <name>lpD</name>
</geneLocation>
<dbReference type="Proteomes" id="UP001164544">
    <property type="component" value="Plasmid p410-lp23"/>
</dbReference>
<protein>
    <submittedName>
        <fullName evidence="3">Fibronectin-binding Protein B</fullName>
    </submittedName>
</protein>
<dbReference type="EMBL" id="CP114641">
    <property type="protein sequence ID" value="WAZ91588.1"/>
    <property type="molecule type" value="Genomic_DNA"/>
</dbReference>
<evidence type="ECO:0000256" key="1">
    <source>
        <dbReference type="SAM" id="Coils"/>
    </source>
</evidence>
<evidence type="ECO:0000313" key="3">
    <source>
        <dbReference type="EMBL" id="ALN43428.1"/>
    </source>
</evidence>
<evidence type="ECO:0000313" key="8">
    <source>
        <dbReference type="Proteomes" id="UP001164544"/>
    </source>
</evidence>
<dbReference type="Proteomes" id="UP001164544">
    <property type="component" value="Plasmid p410-lp41"/>
</dbReference>
<evidence type="ECO:0000313" key="7">
    <source>
        <dbReference type="EMBL" id="WAZ91792.1"/>
    </source>
</evidence>
<geneLocation type="plasmid" evidence="7 8">
    <name>p410-lp23</name>
</geneLocation>
<dbReference type="CDD" id="cd22788">
    <property type="entry name" value="BBK32_C"/>
    <property type="match status" value="1"/>
</dbReference>
<organism evidence="3">
    <name type="scientific">Borrelia miyamotoi</name>
    <dbReference type="NCBI Taxonomy" id="47466"/>
    <lineage>
        <taxon>Bacteria</taxon>
        <taxon>Pseudomonadati</taxon>
        <taxon>Spirochaetota</taxon>
        <taxon>Spirochaetia</taxon>
        <taxon>Spirochaetales</taxon>
        <taxon>Borreliaceae</taxon>
        <taxon>Borrelia</taxon>
    </lineage>
</organism>
<geneLocation type="plasmid" evidence="6 8">
    <name>p410-lp26</name>
</geneLocation>